<dbReference type="PANTHER" id="PTHR43877">
    <property type="entry name" value="AMINOALKYLPHOSPHONATE N-ACETYLTRANSFERASE-RELATED-RELATED"/>
    <property type="match status" value="1"/>
</dbReference>
<evidence type="ECO:0000256" key="1">
    <source>
        <dbReference type="ARBA" id="ARBA00022679"/>
    </source>
</evidence>
<dbReference type="Proteomes" id="UP001597168">
    <property type="component" value="Unassembled WGS sequence"/>
</dbReference>
<dbReference type="RefSeq" id="WP_380719623.1">
    <property type="nucleotide sequence ID" value="NZ_JBHTLK010000008.1"/>
</dbReference>
<dbReference type="EMBL" id="JBHTLK010000008">
    <property type="protein sequence ID" value="MFD1146164.1"/>
    <property type="molecule type" value="Genomic_DNA"/>
</dbReference>
<name>A0ABW3QH56_9PSEU</name>
<dbReference type="PROSITE" id="PS51186">
    <property type="entry name" value="GNAT"/>
    <property type="match status" value="1"/>
</dbReference>
<dbReference type="CDD" id="cd04301">
    <property type="entry name" value="NAT_SF"/>
    <property type="match status" value="1"/>
</dbReference>
<organism evidence="4 5">
    <name type="scientific">Saccharothrix hoggarensis</name>
    <dbReference type="NCBI Taxonomy" id="913853"/>
    <lineage>
        <taxon>Bacteria</taxon>
        <taxon>Bacillati</taxon>
        <taxon>Actinomycetota</taxon>
        <taxon>Actinomycetes</taxon>
        <taxon>Pseudonocardiales</taxon>
        <taxon>Pseudonocardiaceae</taxon>
        <taxon>Saccharothrix</taxon>
    </lineage>
</organism>
<evidence type="ECO:0000313" key="4">
    <source>
        <dbReference type="EMBL" id="MFD1146164.1"/>
    </source>
</evidence>
<gene>
    <name evidence="4" type="ORF">ACFQ3T_03405</name>
</gene>
<dbReference type="GO" id="GO:0016746">
    <property type="term" value="F:acyltransferase activity"/>
    <property type="evidence" value="ECO:0007669"/>
    <property type="project" value="UniProtKB-KW"/>
</dbReference>
<evidence type="ECO:0000313" key="5">
    <source>
        <dbReference type="Proteomes" id="UP001597168"/>
    </source>
</evidence>
<protein>
    <submittedName>
        <fullName evidence="4">GNAT family N-acetyltransferase</fullName>
        <ecNumber evidence="4">2.3.-.-</ecNumber>
    </submittedName>
</protein>
<sequence>MINYDYEWRGRFGNDEVNVLHAEGFDHRVLDDDWWGQVNRHSLGWVTARRDGDLVGFVNVAWDGAAHAFILDTLVAGAARRQGVGRALVATAVEGARAAGCEWLHVDFDDHLRPFYFDGCGFQPTPAGLIPL</sequence>
<dbReference type="InterPro" id="IPR050832">
    <property type="entry name" value="Bact_Acetyltransf"/>
</dbReference>
<reference evidence="5" key="1">
    <citation type="journal article" date="2019" name="Int. J. Syst. Evol. Microbiol.">
        <title>The Global Catalogue of Microorganisms (GCM) 10K type strain sequencing project: providing services to taxonomists for standard genome sequencing and annotation.</title>
        <authorList>
            <consortium name="The Broad Institute Genomics Platform"/>
            <consortium name="The Broad Institute Genome Sequencing Center for Infectious Disease"/>
            <person name="Wu L."/>
            <person name="Ma J."/>
        </authorList>
    </citation>
    <scope>NUCLEOTIDE SEQUENCE [LARGE SCALE GENOMIC DNA]</scope>
    <source>
        <strain evidence="5">CCUG 60214</strain>
    </source>
</reference>
<keyword evidence="2 4" id="KW-0012">Acyltransferase</keyword>
<dbReference type="EC" id="2.3.-.-" evidence="4"/>
<feature type="domain" description="N-acetyltransferase" evidence="3">
    <location>
        <begin position="1"/>
        <end position="132"/>
    </location>
</feature>
<dbReference type="Pfam" id="PF00583">
    <property type="entry name" value="Acetyltransf_1"/>
    <property type="match status" value="1"/>
</dbReference>
<dbReference type="InterPro" id="IPR016181">
    <property type="entry name" value="Acyl_CoA_acyltransferase"/>
</dbReference>
<comment type="caution">
    <text evidence="4">The sequence shown here is derived from an EMBL/GenBank/DDBJ whole genome shotgun (WGS) entry which is preliminary data.</text>
</comment>
<proteinExistence type="predicted"/>
<dbReference type="Gene3D" id="3.40.630.30">
    <property type="match status" value="1"/>
</dbReference>
<dbReference type="InterPro" id="IPR000182">
    <property type="entry name" value="GNAT_dom"/>
</dbReference>
<evidence type="ECO:0000259" key="3">
    <source>
        <dbReference type="PROSITE" id="PS51186"/>
    </source>
</evidence>
<dbReference type="SUPFAM" id="SSF55729">
    <property type="entry name" value="Acyl-CoA N-acyltransferases (Nat)"/>
    <property type="match status" value="1"/>
</dbReference>
<keyword evidence="1 4" id="KW-0808">Transferase</keyword>
<accession>A0ABW3QH56</accession>
<keyword evidence="5" id="KW-1185">Reference proteome</keyword>
<evidence type="ECO:0000256" key="2">
    <source>
        <dbReference type="ARBA" id="ARBA00023315"/>
    </source>
</evidence>